<feature type="region of interest" description="Disordered" evidence="1">
    <location>
        <begin position="1"/>
        <end position="21"/>
    </location>
</feature>
<proteinExistence type="predicted"/>
<organism evidence="3">
    <name type="scientific">Schizophyllum commune (strain H4-8 / FGSC 9210)</name>
    <name type="common">Split gill fungus</name>
    <dbReference type="NCBI Taxonomy" id="578458"/>
    <lineage>
        <taxon>Eukaryota</taxon>
        <taxon>Fungi</taxon>
        <taxon>Dikarya</taxon>
        <taxon>Basidiomycota</taxon>
        <taxon>Agaricomycotina</taxon>
        <taxon>Agaricomycetes</taxon>
        <taxon>Agaricomycetidae</taxon>
        <taxon>Agaricales</taxon>
        <taxon>Schizophyllaceae</taxon>
        <taxon>Schizophyllum</taxon>
    </lineage>
</organism>
<dbReference type="AlphaFoldDB" id="D8QHG6"/>
<reference evidence="2 3" key="1">
    <citation type="journal article" date="2010" name="Nat. Biotechnol.">
        <title>Genome sequence of the model mushroom Schizophyllum commune.</title>
        <authorList>
            <person name="Ohm R.A."/>
            <person name="de Jong J.F."/>
            <person name="Lugones L.G."/>
            <person name="Aerts A."/>
            <person name="Kothe E."/>
            <person name="Stajich J.E."/>
            <person name="de Vries R.P."/>
            <person name="Record E."/>
            <person name="Levasseur A."/>
            <person name="Baker S.E."/>
            <person name="Bartholomew K.A."/>
            <person name="Coutinho P.M."/>
            <person name="Erdmann S."/>
            <person name="Fowler T.J."/>
            <person name="Gathman A.C."/>
            <person name="Lombard V."/>
            <person name="Henrissat B."/>
            <person name="Knabe N."/>
            <person name="Kuees U."/>
            <person name="Lilly W.W."/>
            <person name="Lindquist E."/>
            <person name="Lucas S."/>
            <person name="Magnuson J.K."/>
            <person name="Piumi F."/>
            <person name="Raudaskoski M."/>
            <person name="Salamov A."/>
            <person name="Schmutz J."/>
            <person name="Schwarze F.W.M.R."/>
            <person name="vanKuyk P.A."/>
            <person name="Horton J.S."/>
            <person name="Grigoriev I.V."/>
            <person name="Woesten H.A.B."/>
        </authorList>
    </citation>
    <scope>NUCLEOTIDE SEQUENCE [LARGE SCALE GENOMIC DNA]</scope>
    <source>
        <strain evidence="3">H4-8 / FGSC 9210</strain>
    </source>
</reference>
<keyword evidence="3" id="KW-1185">Reference proteome</keyword>
<dbReference type="Proteomes" id="UP000007431">
    <property type="component" value="Unassembled WGS sequence"/>
</dbReference>
<protein>
    <submittedName>
        <fullName evidence="2">Uncharacterized protein</fullName>
    </submittedName>
</protein>
<feature type="non-terminal residue" evidence="2">
    <location>
        <position position="205"/>
    </location>
</feature>
<evidence type="ECO:0000313" key="2">
    <source>
        <dbReference type="EMBL" id="EFI92934.1"/>
    </source>
</evidence>
<evidence type="ECO:0000313" key="3">
    <source>
        <dbReference type="Proteomes" id="UP000007431"/>
    </source>
</evidence>
<dbReference type="InParanoid" id="D8QHG6"/>
<dbReference type="GeneID" id="9597345"/>
<dbReference type="EMBL" id="GL377312">
    <property type="protein sequence ID" value="EFI92934.1"/>
    <property type="molecule type" value="Genomic_DNA"/>
</dbReference>
<gene>
    <name evidence="2" type="ORF">SCHCODRAFT_113311</name>
</gene>
<dbReference type="OrthoDB" id="10397092at2759"/>
<evidence type="ECO:0000256" key="1">
    <source>
        <dbReference type="SAM" id="MobiDB-lite"/>
    </source>
</evidence>
<name>D8QHG6_SCHCM</name>
<dbReference type="VEuPathDB" id="FungiDB:SCHCODRAFT_01205358"/>
<sequence>MFTNSVSGAREPVSPSQARNAESALDIDHGQATADDLPQPTIRGATIAPIQNPRSLITDALKVLDSQAQDMQVTMAIHKSAADHSCSAEWSRFDDLVDGLRERVDLAKRRSLGLMGQRAVTAIISDDVAHETVAGEAAAVVGPTPNDDQPTEIPGGSLVDGEGPGLAHQNTDNAEHWKERAKASGPSHAERGLRFQFGGSFNFSF</sequence>
<accession>D8QHG6</accession>
<dbReference type="KEGG" id="scm:SCHCO_01205358"/>
<dbReference type="RefSeq" id="XP_003027837.1">
    <property type="nucleotide sequence ID" value="XM_003027791.1"/>
</dbReference>
<feature type="region of interest" description="Disordered" evidence="1">
    <location>
        <begin position="141"/>
        <end position="174"/>
    </location>
</feature>
<dbReference type="HOGENOM" id="CLU_1338190_0_0_1"/>